<organism evidence="2 3">
    <name type="scientific">Pleurotus eryngii</name>
    <name type="common">Boletus of the steppes</name>
    <dbReference type="NCBI Taxonomy" id="5323"/>
    <lineage>
        <taxon>Eukaryota</taxon>
        <taxon>Fungi</taxon>
        <taxon>Dikarya</taxon>
        <taxon>Basidiomycota</taxon>
        <taxon>Agaricomycotina</taxon>
        <taxon>Agaricomycetes</taxon>
        <taxon>Agaricomycetidae</taxon>
        <taxon>Agaricales</taxon>
        <taxon>Pleurotineae</taxon>
        <taxon>Pleurotaceae</taxon>
        <taxon>Pleurotus</taxon>
    </lineage>
</organism>
<feature type="compositionally biased region" description="Polar residues" evidence="1">
    <location>
        <begin position="225"/>
        <end position="241"/>
    </location>
</feature>
<feature type="region of interest" description="Disordered" evidence="1">
    <location>
        <begin position="25"/>
        <end position="95"/>
    </location>
</feature>
<feature type="region of interest" description="Disordered" evidence="1">
    <location>
        <begin position="214"/>
        <end position="243"/>
    </location>
</feature>
<evidence type="ECO:0000313" key="3">
    <source>
        <dbReference type="Proteomes" id="UP000807025"/>
    </source>
</evidence>
<evidence type="ECO:0000256" key="1">
    <source>
        <dbReference type="SAM" id="MobiDB-lite"/>
    </source>
</evidence>
<dbReference type="Proteomes" id="UP000807025">
    <property type="component" value="Unassembled WGS sequence"/>
</dbReference>
<comment type="caution">
    <text evidence="2">The sequence shown here is derived from an EMBL/GenBank/DDBJ whole genome shotgun (WGS) entry which is preliminary data.</text>
</comment>
<proteinExistence type="predicted"/>
<gene>
    <name evidence="2" type="ORF">BDN71DRAFT_1495224</name>
</gene>
<name>A0A9P5ZYD2_PLEER</name>
<reference evidence="2" key="1">
    <citation type="submission" date="2020-11" db="EMBL/GenBank/DDBJ databases">
        <authorList>
            <consortium name="DOE Joint Genome Institute"/>
            <person name="Ahrendt S."/>
            <person name="Riley R."/>
            <person name="Andreopoulos W."/>
            <person name="Labutti K."/>
            <person name="Pangilinan J."/>
            <person name="Ruiz-Duenas F.J."/>
            <person name="Barrasa J.M."/>
            <person name="Sanchez-Garcia M."/>
            <person name="Camarero S."/>
            <person name="Miyauchi S."/>
            <person name="Serrano A."/>
            <person name="Linde D."/>
            <person name="Babiker R."/>
            <person name="Drula E."/>
            <person name="Ayuso-Fernandez I."/>
            <person name="Pacheco R."/>
            <person name="Padilla G."/>
            <person name="Ferreira P."/>
            <person name="Barriuso J."/>
            <person name="Kellner H."/>
            <person name="Castanera R."/>
            <person name="Alfaro M."/>
            <person name="Ramirez L."/>
            <person name="Pisabarro A.G."/>
            <person name="Kuo A."/>
            <person name="Tritt A."/>
            <person name="Lipzen A."/>
            <person name="He G."/>
            <person name="Yan M."/>
            <person name="Ng V."/>
            <person name="Cullen D."/>
            <person name="Martin F."/>
            <person name="Rosso M.-N."/>
            <person name="Henrissat B."/>
            <person name="Hibbett D."/>
            <person name="Martinez A.T."/>
            <person name="Grigoriev I.V."/>
        </authorList>
    </citation>
    <scope>NUCLEOTIDE SEQUENCE</scope>
    <source>
        <strain evidence="2">ATCC 90797</strain>
    </source>
</reference>
<dbReference type="EMBL" id="MU154551">
    <property type="protein sequence ID" value="KAF9496533.1"/>
    <property type="molecule type" value="Genomic_DNA"/>
</dbReference>
<keyword evidence="3" id="KW-1185">Reference proteome</keyword>
<feature type="compositionally biased region" description="Polar residues" evidence="1">
    <location>
        <begin position="75"/>
        <end position="86"/>
    </location>
</feature>
<feature type="compositionally biased region" description="Basic and acidic residues" evidence="1">
    <location>
        <begin position="214"/>
        <end position="224"/>
    </location>
</feature>
<evidence type="ECO:0000313" key="2">
    <source>
        <dbReference type="EMBL" id="KAF9496533.1"/>
    </source>
</evidence>
<accession>A0A9P5ZYD2</accession>
<dbReference type="AlphaFoldDB" id="A0A9P5ZYD2"/>
<dbReference type="OrthoDB" id="3041792at2759"/>
<protein>
    <submittedName>
        <fullName evidence="2">Uncharacterized protein</fullName>
    </submittedName>
</protein>
<sequence length="293" mass="32292">MEEDICDSSGPRRVFEARRIDVDENITPSEPLVEHKRNSPPTSADTGDAVMLAGRSREPFTPSNIDLIPAPLPEHSTTSRTVATSRPDTDHGSVLLQGNTQIPSICVHHHSGAGAGDSHLLQDASSPSWCLGVPQLNRMAVTAPLNDVRFLTVPWSREHHCDELPRVDTRKRKMLLWLYRVYSEAYQALVSKGLKQIKKPRLIFGTLSTAKPNTYDHRHGDADRASTSGNLSSRHGPNTQHTGRECWLSQSTCRQRAVGGLGASDSINTFLNWATPAFSAPTTSQADRFWAEL</sequence>